<evidence type="ECO:0000313" key="3">
    <source>
        <dbReference type="EMBL" id="CAB4553193.1"/>
    </source>
</evidence>
<evidence type="ECO:0000259" key="2">
    <source>
        <dbReference type="Pfam" id="PF07685"/>
    </source>
</evidence>
<dbReference type="GO" id="GO:0071555">
    <property type="term" value="P:cell wall organization"/>
    <property type="evidence" value="ECO:0007669"/>
    <property type="project" value="InterPro"/>
</dbReference>
<accession>A0A6J6CSN9</accession>
<sequence>MTSLHVLHLFPNELGINGDVGNVTALRHRAAAFGLDVETSVLGRGEKIPTGVDLVHIGSGPTAELLLVLPELVRHSSQLKTLRDSGVPFLAISAGWFGLGERIQFASGDWEPGAGVFPTETQLLSSRVVGEIAIDTQWGIVTGFENHSALVSDGGLAHFGRVTHGTGSDPRAAKSDRWEGVVMGSSIGTNMHGSLLPMNPVLADHLILSAIRRTVPNWTIPPTDSLAEVDAFAAKSRAAVLARL</sequence>
<dbReference type="EMBL" id="CAEZTD010000008">
    <property type="protein sequence ID" value="CAB4553193.1"/>
    <property type="molecule type" value="Genomic_DNA"/>
</dbReference>
<keyword evidence="1" id="KW-0315">Glutamine amidotransferase</keyword>
<reference evidence="3" key="1">
    <citation type="submission" date="2020-05" db="EMBL/GenBank/DDBJ databases">
        <authorList>
            <person name="Chiriac C."/>
            <person name="Salcher M."/>
            <person name="Ghai R."/>
            <person name="Kavagutti S V."/>
        </authorList>
    </citation>
    <scope>NUCLEOTIDE SEQUENCE</scope>
</reference>
<protein>
    <submittedName>
        <fullName evidence="3">Unannotated protein</fullName>
    </submittedName>
</protein>
<dbReference type="SUPFAM" id="SSF52317">
    <property type="entry name" value="Class I glutamine amidotransferase-like"/>
    <property type="match status" value="1"/>
</dbReference>
<dbReference type="AlphaFoldDB" id="A0A6J6CSN9"/>
<dbReference type="PROSITE" id="PS51274">
    <property type="entry name" value="GATASE_COBBQ"/>
    <property type="match status" value="1"/>
</dbReference>
<dbReference type="HAMAP" id="MF_02213">
    <property type="entry name" value="Lipid_II_synth_GatD"/>
    <property type="match status" value="1"/>
</dbReference>
<name>A0A6J6CSN9_9ZZZZ</name>
<proteinExistence type="inferred from homology"/>
<dbReference type="Pfam" id="PF07685">
    <property type="entry name" value="GATase_3"/>
    <property type="match status" value="1"/>
</dbReference>
<gene>
    <name evidence="3" type="ORF">UFOPK1591_00191</name>
</gene>
<dbReference type="InterPro" id="IPR029062">
    <property type="entry name" value="Class_I_gatase-like"/>
</dbReference>
<dbReference type="InterPro" id="IPR011698">
    <property type="entry name" value="GATase_3"/>
</dbReference>
<dbReference type="InterPro" id="IPR043702">
    <property type="entry name" value="Lipid_II_synth_GatD"/>
</dbReference>
<feature type="domain" description="CobB/CobQ-like glutamine amidotransferase" evidence="2">
    <location>
        <begin position="39"/>
        <end position="197"/>
    </location>
</feature>
<organism evidence="3">
    <name type="scientific">freshwater metagenome</name>
    <dbReference type="NCBI Taxonomy" id="449393"/>
    <lineage>
        <taxon>unclassified sequences</taxon>
        <taxon>metagenomes</taxon>
        <taxon>ecological metagenomes</taxon>
    </lineage>
</organism>
<dbReference type="GO" id="GO:0004359">
    <property type="term" value="F:glutaminase activity"/>
    <property type="evidence" value="ECO:0007669"/>
    <property type="project" value="InterPro"/>
</dbReference>
<evidence type="ECO:0000256" key="1">
    <source>
        <dbReference type="ARBA" id="ARBA00022962"/>
    </source>
</evidence>